<keyword evidence="1" id="KW-0175">Coiled coil</keyword>
<reference evidence="2 3" key="1">
    <citation type="submission" date="2019-03" db="EMBL/GenBank/DDBJ databases">
        <title>Genomic analyses of the natural microbiome of Caenorhabditis elegans.</title>
        <authorList>
            <person name="Samuel B."/>
        </authorList>
    </citation>
    <scope>NUCLEOTIDE SEQUENCE [LARGE SCALE GENOMIC DNA]</scope>
    <source>
        <strain evidence="2 3">JUb89</strain>
    </source>
</reference>
<keyword evidence="3" id="KW-1185">Reference proteome</keyword>
<organism evidence="2 3">
    <name type="scientific">Acinetobacter calcoaceticus</name>
    <dbReference type="NCBI Taxonomy" id="471"/>
    <lineage>
        <taxon>Bacteria</taxon>
        <taxon>Pseudomonadati</taxon>
        <taxon>Pseudomonadota</taxon>
        <taxon>Gammaproteobacteria</taxon>
        <taxon>Moraxellales</taxon>
        <taxon>Moraxellaceae</taxon>
        <taxon>Acinetobacter</taxon>
        <taxon>Acinetobacter calcoaceticus/baumannii complex</taxon>
    </lineage>
</organism>
<protein>
    <recommendedName>
        <fullName evidence="4">Uroporphyrin-3 C-methyltransferase</fullName>
    </recommendedName>
</protein>
<feature type="coiled-coil region" evidence="1">
    <location>
        <begin position="30"/>
        <end position="57"/>
    </location>
</feature>
<dbReference type="Proteomes" id="UP000294963">
    <property type="component" value="Unassembled WGS sequence"/>
</dbReference>
<comment type="caution">
    <text evidence="2">The sequence shown here is derived from an EMBL/GenBank/DDBJ whole genome shotgun (WGS) entry which is preliminary data.</text>
</comment>
<dbReference type="AlphaFoldDB" id="A0A4R1Y1V2"/>
<dbReference type="OrthoDB" id="6713263at2"/>
<accession>A0A4R1Y1V2</accession>
<evidence type="ECO:0000313" key="2">
    <source>
        <dbReference type="EMBL" id="TCM71094.1"/>
    </source>
</evidence>
<evidence type="ECO:0000256" key="1">
    <source>
        <dbReference type="SAM" id="Coils"/>
    </source>
</evidence>
<proteinExistence type="predicted"/>
<dbReference type="EMBL" id="SLVJ01000001">
    <property type="protein sequence ID" value="TCM71094.1"/>
    <property type="molecule type" value="Genomic_DNA"/>
</dbReference>
<evidence type="ECO:0008006" key="4">
    <source>
        <dbReference type="Google" id="ProtNLM"/>
    </source>
</evidence>
<evidence type="ECO:0000313" key="3">
    <source>
        <dbReference type="Proteomes" id="UP000294963"/>
    </source>
</evidence>
<name>A0A4R1Y1V2_ACICA</name>
<gene>
    <name evidence="2" type="ORF">EC844_101381</name>
</gene>
<sequence length="273" mass="31647">MKKFISILILVSLLWLLKLSFDFYTLSRQMTTQQHSLQQSEQQNASLNDQLVALQRKEATLSVSPNEKDQLHSTKLSPTLVIQQQLELIQFALQQQQFVYALEKLNALDQSMDDYEIAESLKQSLHQAILQDQQSIQQYVVAHQAQQTRLAQMLQQLDQQIKQDFNSQKLSTAPVENGYFWQKWLKVDVVGETTVNLNSRMMILKEIQLRVLLAQQALFISEYQSYQNMLQGIIQQLDTLPDAFSQHMKQQVVKIEQIHVLPVPKLKAREILG</sequence>